<accession>A0A9P1J315</accession>
<feature type="chain" id="PRO_5040147265" description="EGF-like domain-containing protein" evidence="2">
    <location>
        <begin position="21"/>
        <end position="256"/>
    </location>
</feature>
<dbReference type="Proteomes" id="UP001152747">
    <property type="component" value="Unassembled WGS sequence"/>
</dbReference>
<keyword evidence="1" id="KW-1133">Transmembrane helix</keyword>
<evidence type="ECO:0000313" key="4">
    <source>
        <dbReference type="Proteomes" id="UP001152747"/>
    </source>
</evidence>
<comment type="caution">
    <text evidence="3">The sequence shown here is derived from an EMBL/GenBank/DDBJ whole genome shotgun (WGS) entry which is preliminary data.</text>
</comment>
<evidence type="ECO:0000256" key="2">
    <source>
        <dbReference type="SAM" id="SignalP"/>
    </source>
</evidence>
<organism evidence="3 4">
    <name type="scientific">Caenorhabditis angaria</name>
    <dbReference type="NCBI Taxonomy" id="860376"/>
    <lineage>
        <taxon>Eukaryota</taxon>
        <taxon>Metazoa</taxon>
        <taxon>Ecdysozoa</taxon>
        <taxon>Nematoda</taxon>
        <taxon>Chromadorea</taxon>
        <taxon>Rhabditida</taxon>
        <taxon>Rhabditina</taxon>
        <taxon>Rhabditomorpha</taxon>
        <taxon>Rhabditoidea</taxon>
        <taxon>Rhabditidae</taxon>
        <taxon>Peloderinae</taxon>
        <taxon>Caenorhabditis</taxon>
    </lineage>
</organism>
<name>A0A9P1J315_9PELO</name>
<dbReference type="EMBL" id="CANHGI010000006">
    <property type="protein sequence ID" value="CAI5455720.1"/>
    <property type="molecule type" value="Genomic_DNA"/>
</dbReference>
<feature type="signal peptide" evidence="2">
    <location>
        <begin position="1"/>
        <end position="20"/>
    </location>
</feature>
<dbReference type="OrthoDB" id="5865324at2759"/>
<protein>
    <recommendedName>
        <fullName evidence="5">EGF-like domain-containing protein</fullName>
    </recommendedName>
</protein>
<reference evidence="3" key="1">
    <citation type="submission" date="2022-11" db="EMBL/GenBank/DDBJ databases">
        <authorList>
            <person name="Kikuchi T."/>
        </authorList>
    </citation>
    <scope>NUCLEOTIDE SEQUENCE</scope>
    <source>
        <strain evidence="3">PS1010</strain>
    </source>
</reference>
<keyword evidence="1" id="KW-0472">Membrane</keyword>
<evidence type="ECO:0000256" key="1">
    <source>
        <dbReference type="SAM" id="Phobius"/>
    </source>
</evidence>
<keyword evidence="1" id="KW-0812">Transmembrane</keyword>
<feature type="transmembrane region" description="Helical" evidence="1">
    <location>
        <begin position="198"/>
        <end position="219"/>
    </location>
</feature>
<dbReference type="AlphaFoldDB" id="A0A9P1J315"/>
<evidence type="ECO:0008006" key="5">
    <source>
        <dbReference type="Google" id="ProtNLM"/>
    </source>
</evidence>
<keyword evidence="2" id="KW-0732">Signal</keyword>
<sequence length="256" mass="29574">MQFYFKIYFSLLFICNTVNARCSGGNCEKFSCVSDHYVHRPLDNNLRFGGTFNSPCSCKPDWNLVFCNETVNSYKSSHSNLPTVCICRQFSETGTKCTQVITRCFQHRNNECSCCFNQPSEWCRQLKCKNREPVFENANTTCVCHQPSDYPFQICSHMPQGFEILKRRKMVDMNVQRSELASPEFIELLGRKVPTTTITYLIVGLLLAISLLTLLMLVIGGNKLKRQRSERQRQTRLARETLIMQRADDDRYLPSA</sequence>
<keyword evidence="4" id="KW-1185">Reference proteome</keyword>
<gene>
    <name evidence="3" type="ORF">CAMP_LOCUS18357</name>
</gene>
<proteinExistence type="predicted"/>
<evidence type="ECO:0000313" key="3">
    <source>
        <dbReference type="EMBL" id="CAI5455720.1"/>
    </source>
</evidence>